<dbReference type="KEGG" id="vg:26646432"/>
<feature type="compositionally biased region" description="Polar residues" evidence="1">
    <location>
        <begin position="1"/>
        <end position="18"/>
    </location>
</feature>
<accession>A0A0F6SJK2</accession>
<feature type="region of interest" description="Disordered" evidence="1">
    <location>
        <begin position="1"/>
        <end position="34"/>
    </location>
</feature>
<evidence type="ECO:0000313" key="3">
    <source>
        <dbReference type="Proteomes" id="UP000214372"/>
    </source>
</evidence>
<evidence type="ECO:0000256" key="1">
    <source>
        <dbReference type="SAM" id="MobiDB-lite"/>
    </source>
</evidence>
<organism evidence="2 3">
    <name type="scientific">Mycobacterium phage Phayonce</name>
    <dbReference type="NCBI Taxonomy" id="1647302"/>
    <lineage>
        <taxon>Viruses</taxon>
        <taxon>Duplodnaviria</taxon>
        <taxon>Heunggongvirae</taxon>
        <taxon>Uroviricota</taxon>
        <taxon>Caudoviricetes</taxon>
        <taxon>Pclasvirinae</taxon>
        <taxon>Phayoncevirus</taxon>
        <taxon>Phayoncevirus phayonce</taxon>
    </lineage>
</organism>
<dbReference type="RefSeq" id="YP_009198346.1">
    <property type="nucleotide sequence ID" value="NC_028796.1"/>
</dbReference>
<reference evidence="2 3" key="1">
    <citation type="journal article" date="2015" name="Genome Announc.">
        <title>Genome Sequence of Mycobacteriophage Phayonce.</title>
        <authorList>
            <person name="Pope W.H."/>
            <person name="Jacobetz E."/>
            <person name="Johnson C.A."/>
            <person name="Kihle B.L."/>
            <person name="Sobeski M.A."/>
            <person name="Werner M.B."/>
            <person name="Adkins N.L."/>
            <person name="Kramer Z.J."/>
            <person name="Montgomery M.T."/>
            <person name="Grubb S.R."/>
            <person name="Warner M.H."/>
            <person name="Bowman C.A."/>
            <person name="Russell D.A."/>
            <person name="Hatfull G.F."/>
        </authorList>
    </citation>
    <scope>NUCLEOTIDE SEQUENCE [LARGE SCALE GENOMIC DNA]</scope>
</reference>
<feature type="region of interest" description="Disordered" evidence="1">
    <location>
        <begin position="528"/>
        <end position="547"/>
    </location>
</feature>
<evidence type="ECO:0000313" key="2">
    <source>
        <dbReference type="EMBL" id="AKF14362.1"/>
    </source>
</evidence>
<sequence>MTTTTRPSGTRRQASTRPPSRKSERTQWPEWVGSWPRLRGRQTPEFESRHDGDEVTQAERCGRFGLDVGLRPMPWQWRSIQAITSVQPPTAEEVEDAEREGREPVSLWTHRDVCIECTRQQGKTLLIVLLILFHMFVLRSGRIIYTAQRWSTAYDVFKRVVAVINRVPWLRSRLAEKPSKANNRGSIKLHDPKNPGVIYCEVEFGPRSQDFGRGYTEIDLLIIDEAYDIDPEEEANLTGAQSAAKNPQTIYISTAPVAAVHPKCHTLAGLHRLGHRRAPDLYYALYAAPRDASRTAPETWALAQPSYGVATNEREIRSKQQKAKTAEQRAIFDADYLGWGDYPPDEDEIGSPFEAVWDTLAKTDVELVGARAIAVHRSRNRQRWVICAAQYGSDFREHIEVGPLRTGSHTEVARYLIAKVAQWNPVALVIDRKNGAAVLEDLLIAAGIEPTMTGTVEMAHACGGFLDAALDGTLTHSDQEILNDAVLSATMRELPGGDFAWLEDDNGAAIPLVGASLAHWALRKYGQKPKGKTVSPRTGATRAKRTTNGDKFDAMTAAF</sequence>
<name>A0A0F6SJK2_9CAUD</name>
<dbReference type="OrthoDB" id="1610at10239"/>
<dbReference type="Gene3D" id="3.40.50.300">
    <property type="entry name" value="P-loop containing nucleotide triphosphate hydrolases"/>
    <property type="match status" value="1"/>
</dbReference>
<protein>
    <submittedName>
        <fullName evidence="2">Terminase large subunit</fullName>
    </submittedName>
</protein>
<proteinExistence type="predicted"/>
<keyword evidence="3" id="KW-1185">Reference proteome</keyword>
<dbReference type="EMBL" id="KR080195">
    <property type="protein sequence ID" value="AKF14362.1"/>
    <property type="molecule type" value="Genomic_DNA"/>
</dbReference>
<dbReference type="GeneID" id="26646432"/>
<dbReference type="SUPFAM" id="SSF52540">
    <property type="entry name" value="P-loop containing nucleoside triphosphate hydrolases"/>
    <property type="match status" value="1"/>
</dbReference>
<gene>
    <name evidence="2" type="primary">2</name>
    <name evidence="2" type="ORF">SEA_PHAYONCE_2</name>
</gene>
<dbReference type="Proteomes" id="UP000214372">
    <property type="component" value="Segment"/>
</dbReference>
<dbReference type="InterPro" id="IPR027417">
    <property type="entry name" value="P-loop_NTPase"/>
</dbReference>